<keyword evidence="3" id="KW-1185">Reference proteome</keyword>
<organism evidence="2 3">
    <name type="scientific">Paratrimastix pyriformis</name>
    <dbReference type="NCBI Taxonomy" id="342808"/>
    <lineage>
        <taxon>Eukaryota</taxon>
        <taxon>Metamonada</taxon>
        <taxon>Preaxostyla</taxon>
        <taxon>Paratrimastigidae</taxon>
        <taxon>Paratrimastix</taxon>
    </lineage>
</organism>
<proteinExistence type="predicted"/>
<dbReference type="GO" id="GO:0000502">
    <property type="term" value="C:proteasome complex"/>
    <property type="evidence" value="ECO:0007669"/>
    <property type="project" value="UniProtKB-KW"/>
</dbReference>
<comment type="caution">
    <text evidence="2">The sequence shown here is derived from an EMBL/GenBank/DDBJ whole genome shotgun (WGS) entry which is preliminary data.</text>
</comment>
<dbReference type="InterPro" id="IPR021843">
    <property type="entry name" value="PSME4_C"/>
</dbReference>
<dbReference type="Proteomes" id="UP001141327">
    <property type="component" value="Unassembled WGS sequence"/>
</dbReference>
<evidence type="ECO:0000313" key="3">
    <source>
        <dbReference type="Proteomes" id="UP001141327"/>
    </source>
</evidence>
<dbReference type="Pfam" id="PF11919">
    <property type="entry name" value="PSME4_C"/>
    <property type="match status" value="1"/>
</dbReference>
<keyword evidence="2" id="KW-0647">Proteasome</keyword>
<reference evidence="2" key="1">
    <citation type="journal article" date="2022" name="bioRxiv">
        <title>Genomics of Preaxostyla Flagellates Illuminates Evolutionary Transitions and the Path Towards Mitochondrial Loss.</title>
        <authorList>
            <person name="Novak L.V.F."/>
            <person name="Treitli S.C."/>
            <person name="Pyrih J."/>
            <person name="Halakuc P."/>
            <person name="Pipaliya S.V."/>
            <person name="Vacek V."/>
            <person name="Brzon O."/>
            <person name="Soukal P."/>
            <person name="Eme L."/>
            <person name="Dacks J.B."/>
            <person name="Karnkowska A."/>
            <person name="Elias M."/>
            <person name="Hampl V."/>
        </authorList>
    </citation>
    <scope>NUCLEOTIDE SEQUENCE</scope>
    <source>
        <strain evidence="2">RCP-MX</strain>
    </source>
</reference>
<accession>A0ABQ8UHL2</accession>
<name>A0ABQ8UHL2_9EUKA</name>
<dbReference type="PANTHER" id="PTHR32170">
    <property type="entry name" value="PROTEASOME ACTIVATOR COMPLEX SUBUNIT 4"/>
    <property type="match status" value="1"/>
</dbReference>
<feature type="domain" description="Proteasome activator complex subunit 4 C-terminal" evidence="1">
    <location>
        <begin position="120"/>
        <end position="193"/>
    </location>
</feature>
<evidence type="ECO:0000259" key="1">
    <source>
        <dbReference type="Pfam" id="PF11919"/>
    </source>
</evidence>
<gene>
    <name evidence="2" type="ORF">PAPYR_5490</name>
</gene>
<sequence>MASIYIDLMNHFDGVIKFLDYLIFHIEPEMLKKLTNIFPKVGGEGVGAVTVKQPVHRPQELNLTAVYTAHLMGPAQLRSRHGGLLGLAALVLAYPYTIPGCHIPHTQTSFYPCCMSPHHAAYPYTIPGWMPDVLCVLAGHASDPAPMQRTVKDLFTRFWWTHKDGWATEHRECFTPEQLDIVTELVVAPSYFI</sequence>
<dbReference type="EMBL" id="JAPMOS010000026">
    <property type="protein sequence ID" value="KAJ4458724.1"/>
    <property type="molecule type" value="Genomic_DNA"/>
</dbReference>
<protein>
    <submittedName>
        <fullName evidence="2">Proteasome activator subunit 4</fullName>
    </submittedName>
</protein>
<dbReference type="PANTHER" id="PTHR32170:SF3">
    <property type="entry name" value="PROTEASOME ACTIVATOR COMPLEX SUBUNIT 4"/>
    <property type="match status" value="1"/>
</dbReference>
<dbReference type="InterPro" id="IPR035309">
    <property type="entry name" value="PSME4"/>
</dbReference>
<evidence type="ECO:0000313" key="2">
    <source>
        <dbReference type="EMBL" id="KAJ4458724.1"/>
    </source>
</evidence>